<dbReference type="InterPro" id="IPR050545">
    <property type="entry name" value="Mycobact_MmpL"/>
</dbReference>
<dbReference type="PANTHER" id="PTHR33406:SF13">
    <property type="entry name" value="MEMBRANE PROTEIN YDFJ"/>
    <property type="match status" value="1"/>
</dbReference>
<feature type="non-terminal residue" evidence="8">
    <location>
        <position position="1"/>
    </location>
</feature>
<feature type="non-terminal residue" evidence="8">
    <location>
        <position position="292"/>
    </location>
</feature>
<gene>
    <name evidence="8" type="ORF">METZ01_LOCUS387576</name>
</gene>
<protein>
    <recommendedName>
        <fullName evidence="7">SSD domain-containing protein</fullName>
    </recommendedName>
</protein>
<dbReference type="AlphaFoldDB" id="A0A382UKM7"/>
<dbReference type="PANTHER" id="PTHR33406">
    <property type="entry name" value="MEMBRANE PROTEIN MJ1562-RELATED"/>
    <property type="match status" value="1"/>
</dbReference>
<dbReference type="EMBL" id="UINC01144908">
    <property type="protein sequence ID" value="SVD34722.1"/>
    <property type="molecule type" value="Genomic_DNA"/>
</dbReference>
<feature type="domain" description="SSD" evidence="7">
    <location>
        <begin position="105"/>
        <end position="231"/>
    </location>
</feature>
<keyword evidence="5 6" id="KW-0472">Membrane</keyword>
<dbReference type="GO" id="GO:0005886">
    <property type="term" value="C:plasma membrane"/>
    <property type="evidence" value="ECO:0007669"/>
    <property type="project" value="UniProtKB-SubCell"/>
</dbReference>
<dbReference type="InterPro" id="IPR000731">
    <property type="entry name" value="SSD"/>
</dbReference>
<dbReference type="PROSITE" id="PS50156">
    <property type="entry name" value="SSD"/>
    <property type="match status" value="1"/>
</dbReference>
<keyword evidence="3 6" id="KW-0812">Transmembrane</keyword>
<proteinExistence type="predicted"/>
<feature type="transmembrane region" description="Helical" evidence="6">
    <location>
        <begin position="176"/>
        <end position="196"/>
    </location>
</feature>
<dbReference type="SUPFAM" id="SSF82866">
    <property type="entry name" value="Multidrug efflux transporter AcrB transmembrane domain"/>
    <property type="match status" value="1"/>
</dbReference>
<accession>A0A382UKM7</accession>
<dbReference type="InterPro" id="IPR004869">
    <property type="entry name" value="MMPL_dom"/>
</dbReference>
<feature type="transmembrane region" description="Helical" evidence="6">
    <location>
        <begin position="208"/>
        <end position="229"/>
    </location>
</feature>
<evidence type="ECO:0000256" key="1">
    <source>
        <dbReference type="ARBA" id="ARBA00004651"/>
    </source>
</evidence>
<comment type="subcellular location">
    <subcellularLocation>
        <location evidence="1">Cell membrane</location>
        <topology evidence="1">Multi-pass membrane protein</topology>
    </subcellularLocation>
</comment>
<dbReference type="Pfam" id="PF03176">
    <property type="entry name" value="MMPL"/>
    <property type="match status" value="1"/>
</dbReference>
<evidence type="ECO:0000259" key="7">
    <source>
        <dbReference type="PROSITE" id="PS50156"/>
    </source>
</evidence>
<evidence type="ECO:0000256" key="2">
    <source>
        <dbReference type="ARBA" id="ARBA00022475"/>
    </source>
</evidence>
<feature type="transmembrane region" description="Helical" evidence="6">
    <location>
        <begin position="134"/>
        <end position="155"/>
    </location>
</feature>
<feature type="transmembrane region" description="Helical" evidence="6">
    <location>
        <begin position="260"/>
        <end position="278"/>
    </location>
</feature>
<evidence type="ECO:0000256" key="3">
    <source>
        <dbReference type="ARBA" id="ARBA00022692"/>
    </source>
</evidence>
<organism evidence="8">
    <name type="scientific">marine metagenome</name>
    <dbReference type="NCBI Taxonomy" id="408172"/>
    <lineage>
        <taxon>unclassified sequences</taxon>
        <taxon>metagenomes</taxon>
        <taxon>ecological metagenomes</taxon>
    </lineage>
</organism>
<sequence length="292" mass="31692">GKPISWRDELLQVNADKTYYQIIFLKGKQEFGKELPNGLIIGELEKIVAAFEHPLRQDVTIRITGQVPLEHGEILSAWESANLAASVAMLMLIAVLLWGVRSFQIITATYLTMLCGLIWTAAWAMFSVGHYNTISIMFPVMFIGLGVDFAIHLCLKYQESLYGVDKKAALVEASEKLGTTLIVCGITSGIGFLAFVPTEYLGLRELGVISGGGMLIAVIVSLTLIPAFFTVTREPLSAIDLPLADHLASLVTKKARTTSTFTLGAAVVFALIASKATFDYSTLSLKDPESEA</sequence>
<evidence type="ECO:0000313" key="8">
    <source>
        <dbReference type="EMBL" id="SVD34722.1"/>
    </source>
</evidence>
<keyword evidence="4 6" id="KW-1133">Transmembrane helix</keyword>
<reference evidence="8" key="1">
    <citation type="submission" date="2018-05" db="EMBL/GenBank/DDBJ databases">
        <authorList>
            <person name="Lanie J.A."/>
            <person name="Ng W.-L."/>
            <person name="Kazmierczak K.M."/>
            <person name="Andrzejewski T.M."/>
            <person name="Davidsen T.M."/>
            <person name="Wayne K.J."/>
            <person name="Tettelin H."/>
            <person name="Glass J.I."/>
            <person name="Rusch D."/>
            <person name="Podicherti R."/>
            <person name="Tsui H.-C.T."/>
            <person name="Winkler M.E."/>
        </authorList>
    </citation>
    <scope>NUCLEOTIDE SEQUENCE</scope>
</reference>
<evidence type="ECO:0000256" key="5">
    <source>
        <dbReference type="ARBA" id="ARBA00023136"/>
    </source>
</evidence>
<feature type="transmembrane region" description="Helical" evidence="6">
    <location>
        <begin position="107"/>
        <end position="128"/>
    </location>
</feature>
<keyword evidence="2" id="KW-1003">Cell membrane</keyword>
<feature type="transmembrane region" description="Helical" evidence="6">
    <location>
        <begin position="81"/>
        <end position="100"/>
    </location>
</feature>
<dbReference type="Gene3D" id="1.20.1640.10">
    <property type="entry name" value="Multidrug efflux transporter AcrB transmembrane domain"/>
    <property type="match status" value="1"/>
</dbReference>
<evidence type="ECO:0000256" key="4">
    <source>
        <dbReference type="ARBA" id="ARBA00022989"/>
    </source>
</evidence>
<evidence type="ECO:0000256" key="6">
    <source>
        <dbReference type="SAM" id="Phobius"/>
    </source>
</evidence>
<name>A0A382UKM7_9ZZZZ</name>